<feature type="compositionally biased region" description="Polar residues" evidence="1">
    <location>
        <begin position="238"/>
        <end position="251"/>
    </location>
</feature>
<evidence type="ECO:0000313" key="2">
    <source>
        <dbReference type="EMBL" id="AKV00187.1"/>
    </source>
</evidence>
<proteinExistence type="predicted"/>
<sequence length="259" mass="27203">MSKLSPEAAAILAAARKDLDASAEVVARVRSAVAARVEAEPPASAVRSRTIWSNVARPGPIVALALLGAVLATKVVASSSKTTPKAIEAPSDMLAENARPSDPPSDDHPPSEPADPIPTFAVTSLPDRPLPTPERRGRPSEPHIAPPAATAPEIDKAKAPATTTDDLLEESRLLRSAQVDLQAHRAGAALHSLEEHAARFPGGVLREERLTLRVLVLCESGDVDAARRARRELDRSFPATSHASRLANSCAASDPEGAR</sequence>
<dbReference type="KEGG" id="llu:AKJ09_06850"/>
<evidence type="ECO:0000313" key="3">
    <source>
        <dbReference type="Proteomes" id="UP000064967"/>
    </source>
</evidence>
<feature type="region of interest" description="Disordered" evidence="1">
    <location>
        <begin position="234"/>
        <end position="259"/>
    </location>
</feature>
<reference evidence="2 3" key="1">
    <citation type="submission" date="2015-08" db="EMBL/GenBank/DDBJ databases">
        <authorList>
            <person name="Babu N.S."/>
            <person name="Beckwith C.J."/>
            <person name="Beseler K.G."/>
            <person name="Brison A."/>
            <person name="Carone J.V."/>
            <person name="Caskin T.P."/>
            <person name="Diamond M."/>
            <person name="Durham M.E."/>
            <person name="Foxe J.M."/>
            <person name="Go M."/>
            <person name="Henderson B.A."/>
            <person name="Jones I.B."/>
            <person name="McGettigan J.A."/>
            <person name="Micheletti S.J."/>
            <person name="Nasrallah M.E."/>
            <person name="Ortiz D."/>
            <person name="Piller C.R."/>
            <person name="Privatt S.R."/>
            <person name="Schneider S.L."/>
            <person name="Sharp S."/>
            <person name="Smith T.C."/>
            <person name="Stanton J.D."/>
            <person name="Ullery H.E."/>
            <person name="Wilson R.J."/>
            <person name="Serrano M.G."/>
            <person name="Buck G."/>
            <person name="Lee V."/>
            <person name="Wang Y."/>
            <person name="Carvalho R."/>
            <person name="Voegtly L."/>
            <person name="Shi R."/>
            <person name="Duckworth R."/>
            <person name="Johnson A."/>
            <person name="Loviza R."/>
            <person name="Walstead R."/>
            <person name="Shah Z."/>
            <person name="Kiflezghi M."/>
            <person name="Wade K."/>
            <person name="Ball S.L."/>
            <person name="Bradley K.W."/>
            <person name="Asai D.J."/>
            <person name="Bowman C.A."/>
            <person name="Russell D.A."/>
            <person name="Pope W.H."/>
            <person name="Jacobs-Sera D."/>
            <person name="Hendrix R.W."/>
            <person name="Hatfull G.F."/>
        </authorList>
    </citation>
    <scope>NUCLEOTIDE SEQUENCE [LARGE SCALE GENOMIC DNA]</scope>
    <source>
        <strain evidence="2 3">DSM 27648</strain>
    </source>
</reference>
<keyword evidence="3" id="KW-1185">Reference proteome</keyword>
<dbReference type="AlphaFoldDB" id="A0A0K1Q3H9"/>
<gene>
    <name evidence="2" type="ORF">AKJ09_06850</name>
</gene>
<evidence type="ECO:0000256" key="1">
    <source>
        <dbReference type="SAM" id="MobiDB-lite"/>
    </source>
</evidence>
<organism evidence="2 3">
    <name type="scientific">Labilithrix luteola</name>
    <dbReference type="NCBI Taxonomy" id="1391654"/>
    <lineage>
        <taxon>Bacteria</taxon>
        <taxon>Pseudomonadati</taxon>
        <taxon>Myxococcota</taxon>
        <taxon>Polyangia</taxon>
        <taxon>Polyangiales</taxon>
        <taxon>Labilitrichaceae</taxon>
        <taxon>Labilithrix</taxon>
    </lineage>
</organism>
<dbReference type="RefSeq" id="WP_146651519.1">
    <property type="nucleotide sequence ID" value="NZ_CP012333.1"/>
</dbReference>
<name>A0A0K1Q3H9_9BACT</name>
<accession>A0A0K1Q3H9</accession>
<dbReference type="EMBL" id="CP012333">
    <property type="protein sequence ID" value="AKV00187.1"/>
    <property type="molecule type" value="Genomic_DNA"/>
</dbReference>
<feature type="region of interest" description="Disordered" evidence="1">
    <location>
        <begin position="78"/>
        <end position="161"/>
    </location>
</feature>
<protein>
    <submittedName>
        <fullName evidence="2">Uncharacterized protein</fullName>
    </submittedName>
</protein>
<dbReference type="STRING" id="1391654.AKJ09_06850"/>
<dbReference type="Proteomes" id="UP000064967">
    <property type="component" value="Chromosome"/>
</dbReference>